<keyword evidence="5 10" id="KW-0328">Glycosyltransferase</keyword>
<organism evidence="13 14">
    <name type="scientific">Microbacterium dextranolyticum</name>
    <dbReference type="NCBI Taxonomy" id="36806"/>
    <lineage>
        <taxon>Bacteria</taxon>
        <taxon>Bacillati</taxon>
        <taxon>Actinomycetota</taxon>
        <taxon>Actinomycetes</taxon>
        <taxon>Micrococcales</taxon>
        <taxon>Microbacteriaceae</taxon>
        <taxon>Microbacterium</taxon>
    </lineage>
</organism>
<evidence type="ECO:0000256" key="11">
    <source>
        <dbReference type="SAM" id="MobiDB-lite"/>
    </source>
</evidence>
<name>A0A9W6M5D5_9MICO</name>
<dbReference type="SUPFAM" id="SSF51445">
    <property type="entry name" value="(Trans)glycosidases"/>
    <property type="match status" value="1"/>
</dbReference>
<dbReference type="PANTHER" id="PTHR32438">
    <property type="entry name" value="4-ALPHA-GLUCANOTRANSFERASE DPE1, CHLOROPLASTIC/AMYLOPLASTIC"/>
    <property type="match status" value="1"/>
</dbReference>
<dbReference type="InterPro" id="IPR003385">
    <property type="entry name" value="Glyco_hydro_77"/>
</dbReference>
<comment type="caution">
    <text evidence="13">The sequence shown here is derived from an EMBL/GenBank/DDBJ whole genome shotgun (WGS) entry which is preliminary data.</text>
</comment>
<evidence type="ECO:0000313" key="14">
    <source>
        <dbReference type="Proteomes" id="UP001142291"/>
    </source>
</evidence>
<keyword evidence="7 10" id="KW-0119">Carbohydrate metabolism</keyword>
<keyword evidence="6 10" id="KW-0808">Transferase</keyword>
<sequence>MRAAPRGWRVTGWAQTQTGADGGIPMTGDTPTPDTPDSPEAPASPALVRLAEAHGIATEYWSFFGERVKVPATTLRATLRAMGVDATTDATIAAALVTAEDEPWRALLPASTVARTGTGTLVVHVRDGHDVRLSVGLEDGSWRDLAIPDQQPTSHEVDGVRRWRLEIPVPADLPLGWHTVHATESPFGGGEPSRTASAPLVVTPERMPAPPTRPGRHRGWGLMAQLYSVRSHASWGMGDFGDLGDLAALAGERGADFLLVNPVHAAEVTSPIEPSPYLPATRRFLAPLYVRPEDIREVAYLAPAERALVEAARTPVAAGDTDPERIDRDAVWAAKRAALEVIFAAPLSAARRAELAAFAAREGQPLQDFALWCALEEHFAGQQRPVEARDISSPLVVSLREQLADRVAFHVWLQWIADQQLERAQAAATASGMSIGVMHDLAVGVHPQGSDAWSLRDMYAPGIAVGAPPDMYNQQGQTWNQPPWLPAALAEAGYAPLRDMIRTLLRHAGALRIDHVIGLFRLWWIPAGLGPAAGTYVRYDHEAMIGVLMLEAQRAGAVLIGEDLGNVEPWVRDYLSARGILGTSVLWFEREGDGFRPPEQYREALLATVNTHDLPPTAGYLADEHVALRARLGLLTRPVEEELAEADAERATMLALLRERGLIGDSPTEAEVIEALNVFITAAPSRLLGVALVDAVGERRTQNQPGTSTEYPNWQIPLAGPDGRVVLLDDLAQSARFTSLLAAVDARI</sequence>
<evidence type="ECO:0000256" key="4">
    <source>
        <dbReference type="ARBA" id="ARBA00020295"/>
    </source>
</evidence>
<dbReference type="GO" id="GO:0005975">
    <property type="term" value="P:carbohydrate metabolic process"/>
    <property type="evidence" value="ECO:0007669"/>
    <property type="project" value="InterPro"/>
</dbReference>
<evidence type="ECO:0000256" key="5">
    <source>
        <dbReference type="ARBA" id="ARBA00022676"/>
    </source>
</evidence>
<dbReference type="Proteomes" id="UP001142291">
    <property type="component" value="Unassembled WGS sequence"/>
</dbReference>
<evidence type="ECO:0000256" key="3">
    <source>
        <dbReference type="ARBA" id="ARBA00012560"/>
    </source>
</evidence>
<accession>A0A9W6M5D5</accession>
<gene>
    <name evidence="13" type="ORF">GCM10017591_07880</name>
</gene>
<dbReference type="PANTHER" id="PTHR32438:SF5">
    <property type="entry name" value="4-ALPHA-GLUCANOTRANSFERASE DPE1, CHLOROPLASTIC_AMYLOPLASTIC"/>
    <property type="match status" value="1"/>
</dbReference>
<feature type="region of interest" description="Disordered" evidence="11">
    <location>
        <begin position="1"/>
        <end position="43"/>
    </location>
</feature>
<dbReference type="EMBL" id="BSER01000004">
    <property type="protein sequence ID" value="GLJ94726.1"/>
    <property type="molecule type" value="Genomic_DNA"/>
</dbReference>
<dbReference type="GO" id="GO:0004134">
    <property type="term" value="F:4-alpha-glucanotransferase activity"/>
    <property type="evidence" value="ECO:0007669"/>
    <property type="project" value="UniProtKB-EC"/>
</dbReference>
<dbReference type="NCBIfam" id="TIGR00217">
    <property type="entry name" value="malQ"/>
    <property type="match status" value="1"/>
</dbReference>
<evidence type="ECO:0000256" key="7">
    <source>
        <dbReference type="ARBA" id="ARBA00023277"/>
    </source>
</evidence>
<evidence type="ECO:0000256" key="6">
    <source>
        <dbReference type="ARBA" id="ARBA00022679"/>
    </source>
</evidence>
<dbReference type="EC" id="2.4.1.25" evidence="3 10"/>
<protein>
    <recommendedName>
        <fullName evidence="4 10">4-alpha-glucanotransferase</fullName>
        <ecNumber evidence="3 10">2.4.1.25</ecNumber>
    </recommendedName>
    <alternativeName>
        <fullName evidence="8 10">Amylomaltase</fullName>
    </alternativeName>
    <alternativeName>
        <fullName evidence="9 10">Disproportionating enzyme</fullName>
    </alternativeName>
</protein>
<dbReference type="Pfam" id="PF02446">
    <property type="entry name" value="Glyco_hydro_77"/>
    <property type="match status" value="1"/>
</dbReference>
<evidence type="ECO:0000256" key="1">
    <source>
        <dbReference type="ARBA" id="ARBA00000439"/>
    </source>
</evidence>
<dbReference type="InterPro" id="IPR017853">
    <property type="entry name" value="GH"/>
</dbReference>
<evidence type="ECO:0000256" key="8">
    <source>
        <dbReference type="ARBA" id="ARBA00031423"/>
    </source>
</evidence>
<comment type="catalytic activity">
    <reaction evidence="1 10">
        <text>Transfers a segment of a (1-&gt;4)-alpha-D-glucan to a new position in an acceptor, which may be glucose or a (1-&gt;4)-alpha-D-glucan.</text>
        <dbReference type="EC" id="2.4.1.25"/>
    </reaction>
</comment>
<proteinExistence type="inferred from homology"/>
<keyword evidence="14" id="KW-1185">Reference proteome</keyword>
<evidence type="ECO:0000256" key="10">
    <source>
        <dbReference type="RuleBase" id="RU361207"/>
    </source>
</evidence>
<dbReference type="Pfam" id="PF21226">
    <property type="entry name" value="MalQ_N"/>
    <property type="match status" value="1"/>
</dbReference>
<dbReference type="InterPro" id="IPR048458">
    <property type="entry name" value="MalQ_N"/>
</dbReference>
<evidence type="ECO:0000313" key="13">
    <source>
        <dbReference type="EMBL" id="GLJ94726.1"/>
    </source>
</evidence>
<comment type="similarity">
    <text evidence="2 10">Belongs to the disproportionating enzyme family.</text>
</comment>
<reference evidence="13" key="2">
    <citation type="submission" date="2023-01" db="EMBL/GenBank/DDBJ databases">
        <authorList>
            <person name="Sun Q."/>
            <person name="Evtushenko L."/>
        </authorList>
    </citation>
    <scope>NUCLEOTIDE SEQUENCE</scope>
    <source>
        <strain evidence="13">VKM Ac-1940</strain>
    </source>
</reference>
<evidence type="ECO:0000256" key="9">
    <source>
        <dbReference type="ARBA" id="ARBA00031501"/>
    </source>
</evidence>
<evidence type="ECO:0000256" key="2">
    <source>
        <dbReference type="ARBA" id="ARBA00005684"/>
    </source>
</evidence>
<evidence type="ECO:0000259" key="12">
    <source>
        <dbReference type="Pfam" id="PF21226"/>
    </source>
</evidence>
<dbReference type="Gene3D" id="3.20.20.80">
    <property type="entry name" value="Glycosidases"/>
    <property type="match status" value="1"/>
</dbReference>
<reference evidence="13" key="1">
    <citation type="journal article" date="2014" name="Int. J. Syst. Evol. Microbiol.">
        <title>Complete genome sequence of Corynebacterium casei LMG S-19264T (=DSM 44701T), isolated from a smear-ripened cheese.</title>
        <authorList>
            <consortium name="US DOE Joint Genome Institute (JGI-PGF)"/>
            <person name="Walter F."/>
            <person name="Albersmeier A."/>
            <person name="Kalinowski J."/>
            <person name="Ruckert C."/>
        </authorList>
    </citation>
    <scope>NUCLEOTIDE SEQUENCE</scope>
    <source>
        <strain evidence="13">VKM Ac-1940</strain>
    </source>
</reference>
<feature type="domain" description="MalQ N-terminal beta-sandwich" evidence="12">
    <location>
        <begin position="108"/>
        <end position="204"/>
    </location>
</feature>
<dbReference type="AlphaFoldDB" id="A0A9W6M5D5"/>